<dbReference type="SUPFAM" id="SSF47413">
    <property type="entry name" value="lambda repressor-like DNA-binding domains"/>
    <property type="match status" value="1"/>
</dbReference>
<sequence length="287" mass="32324">MDYSRRGGPTVLRILLGAQLRRLREERGISTDRAGYEIRGSHSKISRMELGRVGFKERDVSDLLTLYGVSDPAERASLLELVKKANAPAWWHRYGDVLPSWFEVYLGLEEAASLLRTYEVQFVPGLLQTEDYAEAVVRLGYSDASDEEVERRVQLRTTRQRRFASPGAPTLWAVLDEAVVRRPVGGYDVMRRQVEHLIAMSELPNVTLQIVPFGAGGHAAAGGPFTILRFAEPDLSDIVYLEQLTSALYLDKPTDVDTYVRVMNELSIKALHPRTTRRLLLELLDGV</sequence>
<keyword evidence="3" id="KW-1185">Reference proteome</keyword>
<protein>
    <submittedName>
        <fullName evidence="2">Helix-turn-helix domain-containing protein</fullName>
    </submittedName>
</protein>
<evidence type="ECO:0000313" key="2">
    <source>
        <dbReference type="EMBL" id="KAB2373343.1"/>
    </source>
</evidence>
<evidence type="ECO:0000313" key="3">
    <source>
        <dbReference type="Proteomes" id="UP000483004"/>
    </source>
</evidence>
<dbReference type="RefSeq" id="WP_151543365.1">
    <property type="nucleotide sequence ID" value="NZ_WBMR01000101.1"/>
</dbReference>
<dbReference type="CDD" id="cd00093">
    <property type="entry name" value="HTH_XRE"/>
    <property type="match status" value="1"/>
</dbReference>
<gene>
    <name evidence="2" type="ORF">F9B16_28835</name>
</gene>
<dbReference type="GO" id="GO:0003677">
    <property type="term" value="F:DNA binding"/>
    <property type="evidence" value="ECO:0007669"/>
    <property type="project" value="InterPro"/>
</dbReference>
<dbReference type="Proteomes" id="UP000483004">
    <property type="component" value="Unassembled WGS sequence"/>
</dbReference>
<dbReference type="InterPro" id="IPR001387">
    <property type="entry name" value="Cro/C1-type_HTH"/>
</dbReference>
<dbReference type="EMBL" id="WBMR01000101">
    <property type="protein sequence ID" value="KAB2373343.1"/>
    <property type="molecule type" value="Genomic_DNA"/>
</dbReference>
<evidence type="ECO:0000259" key="1">
    <source>
        <dbReference type="Pfam" id="PF19054"/>
    </source>
</evidence>
<dbReference type="OrthoDB" id="5177725at2"/>
<dbReference type="Pfam" id="PF13560">
    <property type="entry name" value="HTH_31"/>
    <property type="match status" value="1"/>
</dbReference>
<dbReference type="Gene3D" id="1.10.260.40">
    <property type="entry name" value="lambda repressor-like DNA-binding domains"/>
    <property type="match status" value="1"/>
</dbReference>
<feature type="domain" description="DUF5753" evidence="1">
    <location>
        <begin position="103"/>
        <end position="281"/>
    </location>
</feature>
<dbReference type="InterPro" id="IPR010982">
    <property type="entry name" value="Lambda_DNA-bd_dom_sf"/>
</dbReference>
<dbReference type="Pfam" id="PF19054">
    <property type="entry name" value="DUF5753"/>
    <property type="match status" value="1"/>
</dbReference>
<dbReference type="AlphaFoldDB" id="A0A6L3VLT4"/>
<organism evidence="2 3">
    <name type="scientific">Actinomadura montaniterrae</name>
    <dbReference type="NCBI Taxonomy" id="1803903"/>
    <lineage>
        <taxon>Bacteria</taxon>
        <taxon>Bacillati</taxon>
        <taxon>Actinomycetota</taxon>
        <taxon>Actinomycetes</taxon>
        <taxon>Streptosporangiales</taxon>
        <taxon>Thermomonosporaceae</taxon>
        <taxon>Actinomadura</taxon>
    </lineage>
</organism>
<dbReference type="InterPro" id="IPR043917">
    <property type="entry name" value="DUF5753"/>
</dbReference>
<reference evidence="2 3" key="1">
    <citation type="submission" date="2019-09" db="EMBL/GenBank/DDBJ databases">
        <title>Actinomadura physcomitrii sp. nov., a novel actinomycete isolated from moss [Physcomitrium sphaericum (Ludw) Fuernr].</title>
        <authorList>
            <person name="Liu C."/>
            <person name="Zhuang X."/>
        </authorList>
    </citation>
    <scope>NUCLEOTIDE SEQUENCE [LARGE SCALE GENOMIC DNA]</scope>
    <source>
        <strain evidence="2 3">CYP1-1B</strain>
    </source>
</reference>
<name>A0A6L3VLT4_9ACTN</name>
<accession>A0A6L3VLT4</accession>
<comment type="caution">
    <text evidence="2">The sequence shown here is derived from an EMBL/GenBank/DDBJ whole genome shotgun (WGS) entry which is preliminary data.</text>
</comment>
<proteinExistence type="predicted"/>